<dbReference type="InterPro" id="IPR050796">
    <property type="entry name" value="SCF_F-box_component"/>
</dbReference>
<sequence>TMAVDYGPLIQILVGLFATRKNMKKAAFESLPDEIIIEILSRLPADFIVECRRVCKRWLVLTTTPAFAELQLMRATTVIVADCSSHRNSFYIDFNGAKKQTLLHRMRLLDCGHTMEKCSLLRQREGCPYVIFKELKAS</sequence>
<dbReference type="SUPFAM" id="SSF81383">
    <property type="entry name" value="F-box domain"/>
    <property type="match status" value="1"/>
</dbReference>
<gene>
    <name evidence="2" type="ORF">Tsubulata_048203</name>
</gene>
<accession>A0A9Q0J917</accession>
<dbReference type="SMART" id="SM00256">
    <property type="entry name" value="FBOX"/>
    <property type="match status" value="1"/>
</dbReference>
<evidence type="ECO:0000313" key="3">
    <source>
        <dbReference type="Proteomes" id="UP001141552"/>
    </source>
</evidence>
<feature type="domain" description="F-box" evidence="1">
    <location>
        <begin position="25"/>
        <end position="70"/>
    </location>
</feature>
<protein>
    <recommendedName>
        <fullName evidence="1">F-box domain-containing protein</fullName>
    </recommendedName>
</protein>
<dbReference type="OrthoDB" id="692435at2759"/>
<feature type="non-terminal residue" evidence="2">
    <location>
        <position position="1"/>
    </location>
</feature>
<proteinExistence type="predicted"/>
<dbReference type="PANTHER" id="PTHR31672">
    <property type="entry name" value="BNACNNG10540D PROTEIN"/>
    <property type="match status" value="1"/>
</dbReference>
<dbReference type="Gene3D" id="1.20.1280.50">
    <property type="match status" value="1"/>
</dbReference>
<comment type="caution">
    <text evidence="2">The sequence shown here is derived from an EMBL/GenBank/DDBJ whole genome shotgun (WGS) entry which is preliminary data.</text>
</comment>
<evidence type="ECO:0000313" key="2">
    <source>
        <dbReference type="EMBL" id="KAJ4832903.1"/>
    </source>
</evidence>
<organism evidence="2 3">
    <name type="scientific">Turnera subulata</name>
    <dbReference type="NCBI Taxonomy" id="218843"/>
    <lineage>
        <taxon>Eukaryota</taxon>
        <taxon>Viridiplantae</taxon>
        <taxon>Streptophyta</taxon>
        <taxon>Embryophyta</taxon>
        <taxon>Tracheophyta</taxon>
        <taxon>Spermatophyta</taxon>
        <taxon>Magnoliopsida</taxon>
        <taxon>eudicotyledons</taxon>
        <taxon>Gunneridae</taxon>
        <taxon>Pentapetalae</taxon>
        <taxon>rosids</taxon>
        <taxon>fabids</taxon>
        <taxon>Malpighiales</taxon>
        <taxon>Passifloraceae</taxon>
        <taxon>Turnera</taxon>
    </lineage>
</organism>
<dbReference type="PROSITE" id="PS50181">
    <property type="entry name" value="FBOX"/>
    <property type="match status" value="1"/>
</dbReference>
<reference evidence="2" key="2">
    <citation type="journal article" date="2023" name="Plants (Basel)">
        <title>Annotation of the Turnera subulata (Passifloraceae) Draft Genome Reveals the S-Locus Evolved after the Divergence of Turneroideae from Passifloroideae in a Stepwise Manner.</title>
        <authorList>
            <person name="Henning P.M."/>
            <person name="Roalson E.H."/>
            <person name="Mir W."/>
            <person name="McCubbin A.G."/>
            <person name="Shore J.S."/>
        </authorList>
    </citation>
    <scope>NUCLEOTIDE SEQUENCE</scope>
    <source>
        <strain evidence="2">F60SS</strain>
    </source>
</reference>
<dbReference type="AlphaFoldDB" id="A0A9Q0J917"/>
<reference evidence="2" key="1">
    <citation type="submission" date="2022-02" db="EMBL/GenBank/DDBJ databases">
        <authorList>
            <person name="Henning P.M."/>
            <person name="McCubbin A.G."/>
            <person name="Shore J.S."/>
        </authorList>
    </citation>
    <scope>NUCLEOTIDE SEQUENCE</scope>
    <source>
        <strain evidence="2">F60SS</strain>
        <tissue evidence="2">Leaves</tissue>
    </source>
</reference>
<dbReference type="InterPro" id="IPR001810">
    <property type="entry name" value="F-box_dom"/>
</dbReference>
<name>A0A9Q0J917_9ROSI</name>
<dbReference type="Proteomes" id="UP001141552">
    <property type="component" value="Unassembled WGS sequence"/>
</dbReference>
<dbReference type="Pfam" id="PF12937">
    <property type="entry name" value="F-box-like"/>
    <property type="match status" value="1"/>
</dbReference>
<dbReference type="InterPro" id="IPR036047">
    <property type="entry name" value="F-box-like_dom_sf"/>
</dbReference>
<dbReference type="EMBL" id="JAKUCV010005046">
    <property type="protein sequence ID" value="KAJ4832903.1"/>
    <property type="molecule type" value="Genomic_DNA"/>
</dbReference>
<evidence type="ECO:0000259" key="1">
    <source>
        <dbReference type="PROSITE" id="PS50181"/>
    </source>
</evidence>
<keyword evidence="3" id="KW-1185">Reference proteome</keyword>